<dbReference type="InterPro" id="IPR002068">
    <property type="entry name" value="A-crystallin/Hsp20_dom"/>
</dbReference>
<keyword evidence="5" id="KW-1185">Reference proteome</keyword>
<accession>A0ABY5TQF7</accession>
<evidence type="ECO:0000259" key="3">
    <source>
        <dbReference type="PROSITE" id="PS01031"/>
    </source>
</evidence>
<dbReference type="PANTHER" id="PTHR11527">
    <property type="entry name" value="HEAT-SHOCK PROTEIN 20 FAMILY MEMBER"/>
    <property type="match status" value="1"/>
</dbReference>
<dbReference type="Pfam" id="PF00011">
    <property type="entry name" value="HSP20"/>
    <property type="match status" value="1"/>
</dbReference>
<reference evidence="4" key="1">
    <citation type="submission" date="2022-08" db="EMBL/GenBank/DDBJ databases">
        <title>Catabolic pathway analysis in culturable SAR92 clade bacteria reveals their overlooked roles in DMSP degradation in coastal seas.</title>
        <authorList>
            <person name="He X."/>
            <person name="Zhang X."/>
            <person name="Zhang Y."/>
        </authorList>
    </citation>
    <scope>NUCLEOTIDE SEQUENCE</scope>
    <source>
        <strain evidence="4">H455</strain>
    </source>
</reference>
<evidence type="ECO:0000256" key="1">
    <source>
        <dbReference type="PROSITE-ProRule" id="PRU00285"/>
    </source>
</evidence>
<evidence type="ECO:0000313" key="5">
    <source>
        <dbReference type="Proteomes" id="UP001059934"/>
    </source>
</evidence>
<name>A0ABY5TQF7_9GAMM</name>
<dbReference type="EMBL" id="CP103416">
    <property type="protein sequence ID" value="UVW36054.1"/>
    <property type="molecule type" value="Genomic_DNA"/>
</dbReference>
<evidence type="ECO:0000256" key="2">
    <source>
        <dbReference type="RuleBase" id="RU003616"/>
    </source>
</evidence>
<organism evidence="4 5">
    <name type="scientific">SAR92 clade bacterium H455</name>
    <dbReference type="NCBI Taxonomy" id="2974818"/>
    <lineage>
        <taxon>Bacteria</taxon>
        <taxon>Pseudomonadati</taxon>
        <taxon>Pseudomonadota</taxon>
        <taxon>Gammaproteobacteria</taxon>
        <taxon>Cellvibrionales</taxon>
        <taxon>Porticoccaceae</taxon>
        <taxon>SAR92 clade</taxon>
    </lineage>
</organism>
<evidence type="ECO:0000313" key="4">
    <source>
        <dbReference type="EMBL" id="UVW36054.1"/>
    </source>
</evidence>
<sequence length="151" mass="17224">MNPILREPTQLFSRFQQDFNNLFRSFSEQPSLFLDEDTNVITSQWIPPANISETDDQFVISVDIPGVNAKDVEVTMDNGILSIKGERKVEKRDDRNGYHRTECTQGSFYRRFSLPDSADPEKIVAKDQDGVLTITLGKRQTSKPKLITIQS</sequence>
<dbReference type="CDD" id="cd06464">
    <property type="entry name" value="ACD_sHsps-like"/>
    <property type="match status" value="1"/>
</dbReference>
<dbReference type="Proteomes" id="UP001059934">
    <property type="component" value="Chromosome"/>
</dbReference>
<proteinExistence type="inferred from homology"/>
<dbReference type="SUPFAM" id="SSF49764">
    <property type="entry name" value="HSP20-like chaperones"/>
    <property type="match status" value="1"/>
</dbReference>
<dbReference type="InterPro" id="IPR008978">
    <property type="entry name" value="HSP20-like_chaperone"/>
</dbReference>
<dbReference type="PROSITE" id="PS01031">
    <property type="entry name" value="SHSP"/>
    <property type="match status" value="1"/>
</dbReference>
<comment type="similarity">
    <text evidence="1 2">Belongs to the small heat shock protein (HSP20) family.</text>
</comment>
<feature type="domain" description="SHSP" evidence="3">
    <location>
        <begin position="40"/>
        <end position="151"/>
    </location>
</feature>
<protein>
    <submittedName>
        <fullName evidence="4">Hsp20/alpha crystallin family protein</fullName>
    </submittedName>
</protein>
<dbReference type="Gene3D" id="2.60.40.790">
    <property type="match status" value="1"/>
</dbReference>
<dbReference type="InterPro" id="IPR031107">
    <property type="entry name" value="Small_HSP"/>
</dbReference>
<gene>
    <name evidence="4" type="ORF">NYF23_05445</name>
</gene>